<feature type="compositionally biased region" description="Basic and acidic residues" evidence="1">
    <location>
        <begin position="103"/>
        <end position="121"/>
    </location>
</feature>
<feature type="region of interest" description="Disordered" evidence="1">
    <location>
        <begin position="57"/>
        <end position="121"/>
    </location>
</feature>
<protein>
    <submittedName>
        <fullName evidence="2">Uncharacterized protein</fullName>
    </submittedName>
</protein>
<gene>
    <name evidence="2" type="ORF">Q8A67_018387</name>
</gene>
<reference evidence="2" key="1">
    <citation type="submission" date="2023-08" db="EMBL/GenBank/DDBJ databases">
        <title>Chromosome-level Genome Assembly of mud carp (Cirrhinus molitorella).</title>
        <authorList>
            <person name="Liu H."/>
        </authorList>
    </citation>
    <scope>NUCLEOTIDE SEQUENCE</scope>
    <source>
        <strain evidence="2">Prfri</strain>
        <tissue evidence="2">Muscle</tissue>
    </source>
</reference>
<organism evidence="2 3">
    <name type="scientific">Cirrhinus molitorella</name>
    <name type="common">mud carp</name>
    <dbReference type="NCBI Taxonomy" id="172907"/>
    <lineage>
        <taxon>Eukaryota</taxon>
        <taxon>Metazoa</taxon>
        <taxon>Chordata</taxon>
        <taxon>Craniata</taxon>
        <taxon>Vertebrata</taxon>
        <taxon>Euteleostomi</taxon>
        <taxon>Actinopterygii</taxon>
        <taxon>Neopterygii</taxon>
        <taxon>Teleostei</taxon>
        <taxon>Ostariophysi</taxon>
        <taxon>Cypriniformes</taxon>
        <taxon>Cyprinidae</taxon>
        <taxon>Labeoninae</taxon>
        <taxon>Labeonini</taxon>
        <taxon>Cirrhinus</taxon>
    </lineage>
</organism>
<keyword evidence="3" id="KW-1185">Reference proteome</keyword>
<dbReference type="AlphaFoldDB" id="A0AA88PFZ3"/>
<evidence type="ECO:0000313" key="2">
    <source>
        <dbReference type="EMBL" id="KAK2881119.1"/>
    </source>
</evidence>
<dbReference type="Proteomes" id="UP001187343">
    <property type="component" value="Unassembled WGS sequence"/>
</dbReference>
<name>A0AA88PFZ3_9TELE</name>
<sequence>METSCVGTGRWGKISFNSSAVDEQVAMFSLGEVSPSLHQHRPNLHKHWAQLSWLTTSSPAAESEPRRSEDGSGIPTSRLKCRQTRALNIPHKDLEPEGNMIKPRAEQTDQRRPPPRPPARDCWEVSLQRTSVRAEGAERKKRKCCFSPASVTFFPFLLAAEQVSEDSIHQFSLLHHLEPLRQALPMQAKASEPLISKMAMHQPSLMPPAD</sequence>
<evidence type="ECO:0000256" key="1">
    <source>
        <dbReference type="SAM" id="MobiDB-lite"/>
    </source>
</evidence>
<dbReference type="EMBL" id="JAUYZG010000018">
    <property type="protein sequence ID" value="KAK2881119.1"/>
    <property type="molecule type" value="Genomic_DNA"/>
</dbReference>
<evidence type="ECO:0000313" key="3">
    <source>
        <dbReference type="Proteomes" id="UP001187343"/>
    </source>
</evidence>
<accession>A0AA88PFZ3</accession>
<proteinExistence type="predicted"/>
<comment type="caution">
    <text evidence="2">The sequence shown here is derived from an EMBL/GenBank/DDBJ whole genome shotgun (WGS) entry which is preliminary data.</text>
</comment>